<dbReference type="GO" id="GO:0000470">
    <property type="term" value="P:maturation of LSU-rRNA"/>
    <property type="evidence" value="ECO:0007669"/>
    <property type="project" value="TreeGrafter"/>
</dbReference>
<dbReference type="Pfam" id="PF04031">
    <property type="entry name" value="Las1"/>
    <property type="match status" value="1"/>
</dbReference>
<proteinExistence type="predicted"/>
<evidence type="ECO:0000313" key="3">
    <source>
        <dbReference type="Proteomes" id="UP001360560"/>
    </source>
</evidence>
<feature type="region of interest" description="Disordered" evidence="1">
    <location>
        <begin position="392"/>
        <end position="412"/>
    </location>
</feature>
<dbReference type="PANTHER" id="PTHR15002:SF0">
    <property type="entry name" value="RIBOSOMAL BIOGENESIS PROTEIN LAS1L"/>
    <property type="match status" value="1"/>
</dbReference>
<gene>
    <name evidence="2" type="ORF">DASC09_027770</name>
</gene>
<dbReference type="GO" id="GO:0030687">
    <property type="term" value="C:preribosome, large subunit precursor"/>
    <property type="evidence" value="ECO:0007669"/>
    <property type="project" value="TreeGrafter"/>
</dbReference>
<dbReference type="GeneID" id="90073431"/>
<keyword evidence="3" id="KW-1185">Reference proteome</keyword>
<dbReference type="InterPro" id="IPR007174">
    <property type="entry name" value="Las1"/>
</dbReference>
<dbReference type="GO" id="GO:0000460">
    <property type="term" value="P:maturation of 5.8S rRNA"/>
    <property type="evidence" value="ECO:0007669"/>
    <property type="project" value="TreeGrafter"/>
</dbReference>
<dbReference type="GO" id="GO:0090730">
    <property type="term" value="C:Las1 complex"/>
    <property type="evidence" value="ECO:0007669"/>
    <property type="project" value="InterPro"/>
</dbReference>
<accession>A0AAV5QLN4</accession>
<evidence type="ECO:0000313" key="2">
    <source>
        <dbReference type="EMBL" id="GMM35452.1"/>
    </source>
</evidence>
<evidence type="ECO:0000256" key="1">
    <source>
        <dbReference type="SAM" id="MobiDB-lite"/>
    </source>
</evidence>
<comment type="caution">
    <text evidence="2">The sequence shown here is derived from an EMBL/GenBank/DDBJ whole genome shotgun (WGS) entry which is preliminary data.</text>
</comment>
<protein>
    <submittedName>
        <fullName evidence="2">rRNA-processing protein</fullName>
    </submittedName>
</protein>
<dbReference type="EMBL" id="BTFZ01000006">
    <property type="protein sequence ID" value="GMM35452.1"/>
    <property type="molecule type" value="Genomic_DNA"/>
</dbReference>
<sequence>MMSHPQVVPWKSTDEIEQLKEWFFNGSDDEKLKAIAKVKAYLVRGKLLHSIESTCLLTSAKLNDKAGADTLYVRMTYSFALVKFVNGLLDPHQKSTHAIPLHSIARKFNLPSSFVEIRHISTHESLAGLKVLRNLVADALQWLYDNFWNENDFSSTQSKKDFEVKSNPSKLSERDQTKFYSQVKDNLRVYRRFHRNGIRLVNENEMNDDPEIINYWENLHAMRDFLINKEGYNREEIFKILLNVMCFKNVLIITKKDIKFGQLRALYTPLLTYLNSVCEMFKYEQSFSDILFEFLVAKQEQYYSEKDGTEFDFRNDAEIKLSTKWLEHLLTPKYTKSLLNINNVLNIIENHGKNKQTPAILDTIQSKVVKTPAQTEKLDQLIAQSSNYLPIEVSREPSTDPSTKSRKRSTDKIDVNDEIANFKKRLKNIKTNATSESKSSSISEDFYFWQPVEFYEPTPFGVPL</sequence>
<dbReference type="AlphaFoldDB" id="A0AAV5QLN4"/>
<name>A0AAV5QLN4_9ASCO</name>
<dbReference type="RefSeq" id="XP_064852452.1">
    <property type="nucleotide sequence ID" value="XM_064996380.1"/>
</dbReference>
<dbReference type="Proteomes" id="UP001360560">
    <property type="component" value="Unassembled WGS sequence"/>
</dbReference>
<dbReference type="GO" id="GO:0004519">
    <property type="term" value="F:endonuclease activity"/>
    <property type="evidence" value="ECO:0007669"/>
    <property type="project" value="InterPro"/>
</dbReference>
<dbReference type="PANTHER" id="PTHR15002">
    <property type="entry name" value="RIBOSOMAL BIOGENESIS PROTEIN LAS1L"/>
    <property type="match status" value="1"/>
</dbReference>
<reference evidence="2 3" key="1">
    <citation type="journal article" date="2023" name="Elife">
        <title>Identification of key yeast species and microbe-microbe interactions impacting larval growth of Drosophila in the wild.</title>
        <authorList>
            <person name="Mure A."/>
            <person name="Sugiura Y."/>
            <person name="Maeda R."/>
            <person name="Honda K."/>
            <person name="Sakurai N."/>
            <person name="Takahashi Y."/>
            <person name="Watada M."/>
            <person name="Katoh T."/>
            <person name="Gotoh A."/>
            <person name="Gotoh Y."/>
            <person name="Taniguchi I."/>
            <person name="Nakamura K."/>
            <person name="Hayashi T."/>
            <person name="Katayama T."/>
            <person name="Uemura T."/>
            <person name="Hattori Y."/>
        </authorList>
    </citation>
    <scope>NUCLEOTIDE SEQUENCE [LARGE SCALE GENOMIC DNA]</scope>
    <source>
        <strain evidence="2 3">SC-9</strain>
    </source>
</reference>
<organism evidence="2 3">
    <name type="scientific">Saccharomycopsis crataegensis</name>
    <dbReference type="NCBI Taxonomy" id="43959"/>
    <lineage>
        <taxon>Eukaryota</taxon>
        <taxon>Fungi</taxon>
        <taxon>Dikarya</taxon>
        <taxon>Ascomycota</taxon>
        <taxon>Saccharomycotina</taxon>
        <taxon>Saccharomycetes</taxon>
        <taxon>Saccharomycopsidaceae</taxon>
        <taxon>Saccharomycopsis</taxon>
    </lineage>
</organism>